<dbReference type="InterPro" id="IPR037045">
    <property type="entry name" value="S8pro/Inhibitor_I9_sf"/>
</dbReference>
<keyword evidence="2 7" id="KW-0645">Protease</keyword>
<dbReference type="InterPro" id="IPR000209">
    <property type="entry name" value="Peptidase_S8/S53_dom"/>
</dbReference>
<evidence type="ECO:0000256" key="4">
    <source>
        <dbReference type="ARBA" id="ARBA00022801"/>
    </source>
</evidence>
<dbReference type="STRING" id="1088818.A0A2I0A535"/>
<dbReference type="Gene3D" id="2.60.40.2310">
    <property type="match status" value="1"/>
</dbReference>
<evidence type="ECO:0000259" key="13">
    <source>
        <dbReference type="Pfam" id="PF17766"/>
    </source>
</evidence>
<name>A0A2I0A535_9ASPA</name>
<dbReference type="Pfam" id="PF17766">
    <property type="entry name" value="fn3_6"/>
    <property type="match status" value="1"/>
</dbReference>
<organism evidence="14 15">
    <name type="scientific">Apostasia shenzhenica</name>
    <dbReference type="NCBI Taxonomy" id="1088818"/>
    <lineage>
        <taxon>Eukaryota</taxon>
        <taxon>Viridiplantae</taxon>
        <taxon>Streptophyta</taxon>
        <taxon>Embryophyta</taxon>
        <taxon>Tracheophyta</taxon>
        <taxon>Spermatophyta</taxon>
        <taxon>Magnoliopsida</taxon>
        <taxon>Liliopsida</taxon>
        <taxon>Asparagales</taxon>
        <taxon>Orchidaceae</taxon>
        <taxon>Apostasioideae</taxon>
        <taxon>Apostasia</taxon>
    </lineage>
</organism>
<protein>
    <submittedName>
        <fullName evidence="14">Subtilisin-like protease SDD1</fullName>
    </submittedName>
</protein>
<evidence type="ECO:0000256" key="6">
    <source>
        <dbReference type="PIRSR" id="PIRSR615500-1"/>
    </source>
</evidence>
<dbReference type="SUPFAM" id="SSF52743">
    <property type="entry name" value="Subtilisin-like"/>
    <property type="match status" value="1"/>
</dbReference>
<feature type="region of interest" description="Disordered" evidence="9">
    <location>
        <begin position="541"/>
        <end position="560"/>
    </location>
</feature>
<evidence type="ECO:0000313" key="14">
    <source>
        <dbReference type="EMBL" id="PKA50651.1"/>
    </source>
</evidence>
<reference evidence="14 15" key="1">
    <citation type="journal article" date="2017" name="Nature">
        <title>The Apostasia genome and the evolution of orchids.</title>
        <authorList>
            <person name="Zhang G.Q."/>
            <person name="Liu K.W."/>
            <person name="Li Z."/>
            <person name="Lohaus R."/>
            <person name="Hsiao Y.Y."/>
            <person name="Niu S.C."/>
            <person name="Wang J.Y."/>
            <person name="Lin Y.C."/>
            <person name="Xu Q."/>
            <person name="Chen L.J."/>
            <person name="Yoshida K."/>
            <person name="Fujiwara S."/>
            <person name="Wang Z.W."/>
            <person name="Zhang Y.Q."/>
            <person name="Mitsuda N."/>
            <person name="Wang M."/>
            <person name="Liu G.H."/>
            <person name="Pecoraro L."/>
            <person name="Huang H.X."/>
            <person name="Xiao X.J."/>
            <person name="Lin M."/>
            <person name="Wu X.Y."/>
            <person name="Wu W.L."/>
            <person name="Chen Y.Y."/>
            <person name="Chang S.B."/>
            <person name="Sakamoto S."/>
            <person name="Ohme-Takagi M."/>
            <person name="Yagi M."/>
            <person name="Zeng S.J."/>
            <person name="Shen C.Y."/>
            <person name="Yeh C.M."/>
            <person name="Luo Y.B."/>
            <person name="Tsai W.C."/>
            <person name="Van de Peer Y."/>
            <person name="Liu Z.J."/>
        </authorList>
    </citation>
    <scope>NUCLEOTIDE SEQUENCE [LARGE SCALE GENOMIC DNA]</scope>
    <source>
        <strain evidence="15">cv. Shenzhen</strain>
        <tissue evidence="14">Stem</tissue>
    </source>
</reference>
<dbReference type="Proteomes" id="UP000236161">
    <property type="component" value="Unassembled WGS sequence"/>
</dbReference>
<feature type="domain" description="Inhibitor I9" evidence="12">
    <location>
        <begin position="54"/>
        <end position="115"/>
    </location>
</feature>
<evidence type="ECO:0000259" key="12">
    <source>
        <dbReference type="Pfam" id="PF05922"/>
    </source>
</evidence>
<dbReference type="InterPro" id="IPR022398">
    <property type="entry name" value="Peptidase_S8_His-AS"/>
</dbReference>
<dbReference type="InterPro" id="IPR015500">
    <property type="entry name" value="Peptidase_S8_subtilisin-rel"/>
</dbReference>
<dbReference type="CDD" id="cd02120">
    <property type="entry name" value="PA_subtilisin_like"/>
    <property type="match status" value="1"/>
</dbReference>
<evidence type="ECO:0000313" key="15">
    <source>
        <dbReference type="Proteomes" id="UP000236161"/>
    </source>
</evidence>
<dbReference type="InterPro" id="IPR023828">
    <property type="entry name" value="Peptidase_S8_Ser-AS"/>
</dbReference>
<keyword evidence="5 7" id="KW-0720">Serine protease</keyword>
<feature type="chain" id="PRO_5014112317" evidence="10">
    <location>
        <begin position="24"/>
        <end position="813"/>
    </location>
</feature>
<dbReference type="Pfam" id="PF00082">
    <property type="entry name" value="Peptidase_S8"/>
    <property type="match status" value="1"/>
</dbReference>
<dbReference type="InterPro" id="IPR010259">
    <property type="entry name" value="S8pro/Inhibitor_I9"/>
</dbReference>
<dbReference type="Gene3D" id="3.50.30.30">
    <property type="match status" value="1"/>
</dbReference>
<dbReference type="AlphaFoldDB" id="A0A2I0A535"/>
<feature type="domain" description="Subtilisin-like protease fibronectin type-III" evidence="13">
    <location>
        <begin position="713"/>
        <end position="808"/>
    </location>
</feature>
<evidence type="ECO:0000256" key="10">
    <source>
        <dbReference type="SAM" id="SignalP"/>
    </source>
</evidence>
<dbReference type="OrthoDB" id="206201at2759"/>
<accession>A0A2I0A535</accession>
<dbReference type="GO" id="GO:0006508">
    <property type="term" value="P:proteolysis"/>
    <property type="evidence" value="ECO:0007669"/>
    <property type="project" value="UniProtKB-KW"/>
</dbReference>
<keyword evidence="4 7" id="KW-0378">Hydrolase</keyword>
<feature type="active site" description="Charge relay system" evidence="6 7">
    <location>
        <position position="154"/>
    </location>
</feature>
<dbReference type="InterPro" id="IPR041469">
    <property type="entry name" value="Subtilisin-like_FN3"/>
</dbReference>
<dbReference type="EMBL" id="KZ452022">
    <property type="protein sequence ID" value="PKA50651.1"/>
    <property type="molecule type" value="Genomic_DNA"/>
</dbReference>
<dbReference type="Gene3D" id="3.40.50.200">
    <property type="entry name" value="Peptidase S8/S53 domain"/>
    <property type="match status" value="1"/>
</dbReference>
<dbReference type="PANTHER" id="PTHR10795">
    <property type="entry name" value="PROPROTEIN CONVERTASE SUBTILISIN/KEXIN"/>
    <property type="match status" value="1"/>
</dbReference>
<feature type="active site" description="Charge relay system" evidence="6 7">
    <location>
        <position position="597"/>
    </location>
</feature>
<dbReference type="InterPro" id="IPR023827">
    <property type="entry name" value="Peptidase_S8_Asp-AS"/>
</dbReference>
<gene>
    <name evidence="14" type="primary">SDD1</name>
    <name evidence="14" type="ORF">AXF42_Ash017990</name>
</gene>
<keyword evidence="15" id="KW-1185">Reference proteome</keyword>
<keyword evidence="3 10" id="KW-0732">Signal</keyword>
<sequence>MKNHLVCSLIWLLSLLPFLILEATKEGNAIYLVLVEGKPTAFQHQLNTRSKLKSEAHGKRMIELHDELLKNSLDGEYTKLCSFHHIINGFAVHTSPSQAKLLESASGVLRVERDPGLKKMTTYTPDLLGLPAGAWEEEGGAEMAGEGIVIGVVDSGIDPSHASFSYDPSSYFNESTKRKRKKKLQLRRFDGGDDRRCEEGPMFPRGSCNGKIISAQYFAAGAAALLPLNASDLSPFDQNGHGSHVASIAAGNWGVPVVVNGCKFGFSTGMAPRARLAIYKALYPQGGTLTDLISAIDRAGGDGVDVMVLSIGPSEPTGDGVISFMGVFEISLLFARRAGIFVVQAGGNEGPQEASVVSFSPWAMGVAASTTGRVYQTHLVFGNSHTLHGVGFSAPTAGDGAKQLRLISAGDAAMQKAGDGFSVARAEECQFPEALKPAGVRGSIVICSFSGGFFNGSSSVTSVLATAERLGFAGFILAADQRYGDFTAQPLPLTVPGVMITRTADAQILWNYYQNSASAATAAIQDGRIAAIDEQAPQVARFSSRGPDVSDDRRTPADVLKPDVLAPGHQIWAAWSSAGEVEPILAGDSFALLSGTSMAAPHVAGVAALVKQKHPSWSPAMIASAISTTAVNSDQRGRPIMAQGFADGLKPAGPFDRGTGFVNPTGALDPGLVFPAEFEDYVSFLCSLPGVTPPAVRAATGEACNRPLSSPADLNLPSITISSLPGARAVRRVVLNVAGEPETYTCSAEPPAGVELAVFPPSFTVLPGRKQELEIELKQAGCSLGSFVFGEIVLMGSFNHVVRMPVSVLPVAA</sequence>
<dbReference type="PROSITE" id="PS00138">
    <property type="entry name" value="SUBTILASE_SER"/>
    <property type="match status" value="1"/>
</dbReference>
<evidence type="ECO:0000256" key="3">
    <source>
        <dbReference type="ARBA" id="ARBA00022729"/>
    </source>
</evidence>
<evidence type="ECO:0000256" key="9">
    <source>
        <dbReference type="SAM" id="MobiDB-lite"/>
    </source>
</evidence>
<dbReference type="GO" id="GO:0004252">
    <property type="term" value="F:serine-type endopeptidase activity"/>
    <property type="evidence" value="ECO:0007669"/>
    <property type="project" value="UniProtKB-UniRule"/>
</dbReference>
<evidence type="ECO:0000256" key="2">
    <source>
        <dbReference type="ARBA" id="ARBA00022670"/>
    </source>
</evidence>
<dbReference type="InterPro" id="IPR045051">
    <property type="entry name" value="SBT"/>
</dbReference>
<proteinExistence type="inferred from homology"/>
<evidence type="ECO:0000259" key="11">
    <source>
        <dbReference type="Pfam" id="PF00082"/>
    </source>
</evidence>
<dbReference type="PROSITE" id="PS00137">
    <property type="entry name" value="SUBTILASE_HIS"/>
    <property type="match status" value="1"/>
</dbReference>
<evidence type="ECO:0000256" key="8">
    <source>
        <dbReference type="RuleBase" id="RU003355"/>
    </source>
</evidence>
<evidence type="ECO:0000256" key="5">
    <source>
        <dbReference type="ARBA" id="ARBA00022825"/>
    </source>
</evidence>
<dbReference type="PRINTS" id="PR00723">
    <property type="entry name" value="SUBTILISIN"/>
</dbReference>
<feature type="signal peptide" evidence="10">
    <location>
        <begin position="1"/>
        <end position="23"/>
    </location>
</feature>
<dbReference type="PROSITE" id="PS00136">
    <property type="entry name" value="SUBTILASE_ASP"/>
    <property type="match status" value="1"/>
</dbReference>
<feature type="active site" description="Charge relay system" evidence="6 7">
    <location>
        <position position="241"/>
    </location>
</feature>
<evidence type="ECO:0000256" key="7">
    <source>
        <dbReference type="PROSITE-ProRule" id="PRU01240"/>
    </source>
</evidence>
<feature type="domain" description="Peptidase S8/S53" evidence="11">
    <location>
        <begin position="145"/>
        <end position="637"/>
    </location>
</feature>
<dbReference type="PROSITE" id="PS51892">
    <property type="entry name" value="SUBTILASE"/>
    <property type="match status" value="1"/>
</dbReference>
<dbReference type="Pfam" id="PF05922">
    <property type="entry name" value="Inhibitor_I9"/>
    <property type="match status" value="1"/>
</dbReference>
<dbReference type="InterPro" id="IPR036852">
    <property type="entry name" value="Peptidase_S8/S53_dom_sf"/>
</dbReference>
<dbReference type="Gene3D" id="3.30.70.80">
    <property type="entry name" value="Peptidase S8 propeptide/proteinase inhibitor I9"/>
    <property type="match status" value="1"/>
</dbReference>
<evidence type="ECO:0000256" key="1">
    <source>
        <dbReference type="ARBA" id="ARBA00011073"/>
    </source>
</evidence>
<comment type="similarity">
    <text evidence="1 7 8">Belongs to the peptidase S8 family.</text>
</comment>